<organism evidence="3 4">
    <name type="scientific">Knufia obscura</name>
    <dbReference type="NCBI Taxonomy" id="1635080"/>
    <lineage>
        <taxon>Eukaryota</taxon>
        <taxon>Fungi</taxon>
        <taxon>Dikarya</taxon>
        <taxon>Ascomycota</taxon>
        <taxon>Pezizomycotina</taxon>
        <taxon>Eurotiomycetes</taxon>
        <taxon>Chaetothyriomycetidae</taxon>
        <taxon>Chaetothyriales</taxon>
        <taxon>Trichomeriaceae</taxon>
        <taxon>Knufia</taxon>
    </lineage>
</organism>
<feature type="compositionally biased region" description="Basic and acidic residues" evidence="1">
    <location>
        <begin position="41"/>
        <end position="67"/>
    </location>
</feature>
<feature type="compositionally biased region" description="Basic and acidic residues" evidence="1">
    <location>
        <begin position="153"/>
        <end position="174"/>
    </location>
</feature>
<name>A0ABR0RM06_9EURO</name>
<feature type="compositionally biased region" description="Basic and acidic residues" evidence="1">
    <location>
        <begin position="312"/>
        <end position="333"/>
    </location>
</feature>
<dbReference type="InterPro" id="IPR058348">
    <property type="entry name" value="DUF8035"/>
</dbReference>
<feature type="compositionally biased region" description="Basic and acidic residues" evidence="1">
    <location>
        <begin position="680"/>
        <end position="690"/>
    </location>
</feature>
<dbReference type="EMBL" id="JAVHJV010000006">
    <property type="protein sequence ID" value="KAK5941622.1"/>
    <property type="molecule type" value="Genomic_DNA"/>
</dbReference>
<dbReference type="PANTHER" id="PTHR48125">
    <property type="entry name" value="LP07818P1"/>
    <property type="match status" value="1"/>
</dbReference>
<feature type="region of interest" description="Disordered" evidence="1">
    <location>
        <begin position="1"/>
        <end position="480"/>
    </location>
</feature>
<sequence length="716" mass="84155">MSRYQSRSEVDFDRYDDRRSRYGDPRDASINFRTGSGAPPTREREKDTFTFKEEYDRKGPAFLRDDYGQTTAGAMVLRARDREDVTYAPPRRRRSPTPEKKEREEIIIRRDERSESRPPAPRARPREVSREREEIIIRRDEQSDARSSAPRPRPREVSRDREEIIIRRDERSESRPPAPQYRERERSREREEIIIRRDEHDHHDYAPPRRAPTAPVRGEREREEIIIRRDERDSRSRFDDDVVSHRSYRPPPPPSRNEVDREEIIIRREETDSHSRAPPSRSRYEDNMALTRPISHERSRGRSHSSASEDEIIIRRDRDEGRGRDASRQEIIIRRTSHSRSPSPSMSVSTRAPPVPEPTPQPPPIVYAPQIHQEVITHHRHIDHGYEVRQPVYAPPRPPSPPSPPPPPPPAPVRERSEERIEIRRSETRNGKREEEDIVISRNERSQSVGPPTRRQEREDYREEIDYSSSRRAGWEDRNIAEEAEYYNDRALSRGYPGEAYRGATRDWGLVDIPPGTKRVRMDGAGGGAQELSWKRYDGDRRAKFYPDGDYDEGYTTDPGRPAPRPIRAPEPEPEPPTIGPRYGARKDPRDGLWTEVTKDLVVKEAIKEMGYEYEETDEYYYIFKYMQYADVARLVGLSEDIKRDRHKRINEIRWENSAAPRPAIEPSSPRAPLAIEGPPARERPRDDWNREDERYVEREVVYRGGRPPPPVGWRR</sequence>
<feature type="compositionally biased region" description="Basic and acidic residues" evidence="1">
    <location>
        <begin position="124"/>
        <end position="144"/>
    </location>
</feature>
<feature type="compositionally biased region" description="Pro residues" evidence="1">
    <location>
        <begin position="561"/>
        <end position="579"/>
    </location>
</feature>
<feature type="compositionally biased region" description="Basic and acidic residues" evidence="1">
    <location>
        <begin position="454"/>
        <end position="465"/>
    </location>
</feature>
<feature type="compositionally biased region" description="Basic and acidic residues" evidence="1">
    <location>
        <begin position="413"/>
        <end position="435"/>
    </location>
</feature>
<evidence type="ECO:0000256" key="1">
    <source>
        <dbReference type="SAM" id="MobiDB-lite"/>
    </source>
</evidence>
<comment type="caution">
    <text evidence="3">The sequence shown here is derived from an EMBL/GenBank/DDBJ whole genome shotgun (WGS) entry which is preliminary data.</text>
</comment>
<feature type="region of interest" description="Disordered" evidence="1">
    <location>
        <begin position="545"/>
        <end position="591"/>
    </location>
</feature>
<feature type="compositionally biased region" description="Basic and acidic residues" evidence="1">
    <location>
        <begin position="1"/>
        <end position="27"/>
    </location>
</feature>
<evidence type="ECO:0000313" key="3">
    <source>
        <dbReference type="EMBL" id="KAK5941622.1"/>
    </source>
</evidence>
<protein>
    <recommendedName>
        <fullName evidence="2">DUF8035 domain-containing protein</fullName>
    </recommendedName>
</protein>
<dbReference type="GeneID" id="89999019"/>
<feature type="compositionally biased region" description="Basic and acidic residues" evidence="1">
    <location>
        <begin position="96"/>
        <end position="116"/>
    </location>
</feature>
<feature type="compositionally biased region" description="Pro residues" evidence="1">
    <location>
        <begin position="353"/>
        <end position="366"/>
    </location>
</feature>
<evidence type="ECO:0000259" key="2">
    <source>
        <dbReference type="Pfam" id="PF26118"/>
    </source>
</evidence>
<dbReference type="Pfam" id="PF26118">
    <property type="entry name" value="DUF8035"/>
    <property type="match status" value="1"/>
</dbReference>
<dbReference type="PANTHER" id="PTHR48125:SF12">
    <property type="entry name" value="AT HOOK TRANSCRIPTION FACTOR FAMILY-RELATED"/>
    <property type="match status" value="1"/>
</dbReference>
<feature type="compositionally biased region" description="Basic and acidic residues" evidence="1">
    <location>
        <begin position="181"/>
        <end position="207"/>
    </location>
</feature>
<evidence type="ECO:0000313" key="4">
    <source>
        <dbReference type="Proteomes" id="UP001334248"/>
    </source>
</evidence>
<feature type="compositionally biased region" description="Basic and acidic residues" evidence="1">
    <location>
        <begin position="257"/>
        <end position="275"/>
    </location>
</feature>
<gene>
    <name evidence="3" type="ORF">PMZ80_005570</name>
</gene>
<feature type="compositionally biased region" description="Basic and acidic residues" evidence="1">
    <location>
        <begin position="217"/>
        <end position="244"/>
    </location>
</feature>
<dbReference type="RefSeq" id="XP_064729712.1">
    <property type="nucleotide sequence ID" value="XM_064873990.1"/>
</dbReference>
<feature type="region of interest" description="Disordered" evidence="1">
    <location>
        <begin position="508"/>
        <end position="533"/>
    </location>
</feature>
<dbReference type="Proteomes" id="UP001334248">
    <property type="component" value="Unassembled WGS sequence"/>
</dbReference>
<keyword evidence="4" id="KW-1185">Reference proteome</keyword>
<reference evidence="3 4" key="1">
    <citation type="journal article" date="2023" name="Res Sq">
        <title>Genomic and morphological characterization of Knufia obscura isolated from the Mars 2020 spacecraft assembly facility.</title>
        <authorList>
            <person name="Chander A.M."/>
            <person name="Teixeira M.M."/>
            <person name="Singh N.K."/>
            <person name="Williams M.P."/>
            <person name="Parker C.W."/>
            <person name="Leo P."/>
            <person name="Stajich J.E."/>
            <person name="Torok T."/>
            <person name="Tighe S."/>
            <person name="Mason C.E."/>
            <person name="Venkateswaran K."/>
        </authorList>
    </citation>
    <scope>NUCLEOTIDE SEQUENCE [LARGE SCALE GENOMIC DNA]</scope>
    <source>
        <strain evidence="3 4">CCFEE 5817</strain>
    </source>
</reference>
<proteinExistence type="predicted"/>
<feature type="compositionally biased region" description="Low complexity" evidence="1">
    <location>
        <begin position="339"/>
        <end position="351"/>
    </location>
</feature>
<feature type="compositionally biased region" description="Pro residues" evidence="1">
    <location>
        <begin position="393"/>
        <end position="412"/>
    </location>
</feature>
<feature type="region of interest" description="Disordered" evidence="1">
    <location>
        <begin position="660"/>
        <end position="690"/>
    </location>
</feature>
<feature type="domain" description="DUF8035" evidence="2">
    <location>
        <begin position="593"/>
        <end position="644"/>
    </location>
</feature>
<accession>A0ABR0RM06</accession>